<sequence length="65" mass="7602">MSGLGYLKPWVSYKPKMTVSMPAVKSGKQFVYVNRFRVMVFLNIWIRLTSQLWKESDMLSLGKDN</sequence>
<name>A0A0E9WS52_ANGAN</name>
<dbReference type="AlphaFoldDB" id="A0A0E9WS52"/>
<proteinExistence type="predicted"/>
<protein>
    <submittedName>
        <fullName evidence="1">Uncharacterized protein</fullName>
    </submittedName>
</protein>
<dbReference type="EMBL" id="GBXM01016207">
    <property type="protein sequence ID" value="JAH92370.1"/>
    <property type="molecule type" value="Transcribed_RNA"/>
</dbReference>
<evidence type="ECO:0000313" key="1">
    <source>
        <dbReference type="EMBL" id="JAH92370.1"/>
    </source>
</evidence>
<organism evidence="1">
    <name type="scientific">Anguilla anguilla</name>
    <name type="common">European freshwater eel</name>
    <name type="synonym">Muraena anguilla</name>
    <dbReference type="NCBI Taxonomy" id="7936"/>
    <lineage>
        <taxon>Eukaryota</taxon>
        <taxon>Metazoa</taxon>
        <taxon>Chordata</taxon>
        <taxon>Craniata</taxon>
        <taxon>Vertebrata</taxon>
        <taxon>Euteleostomi</taxon>
        <taxon>Actinopterygii</taxon>
        <taxon>Neopterygii</taxon>
        <taxon>Teleostei</taxon>
        <taxon>Anguilliformes</taxon>
        <taxon>Anguillidae</taxon>
        <taxon>Anguilla</taxon>
    </lineage>
</organism>
<accession>A0A0E9WS52</accession>
<reference evidence="1" key="2">
    <citation type="journal article" date="2015" name="Fish Shellfish Immunol.">
        <title>Early steps in the European eel (Anguilla anguilla)-Vibrio vulnificus interaction in the gills: Role of the RtxA13 toxin.</title>
        <authorList>
            <person name="Callol A."/>
            <person name="Pajuelo D."/>
            <person name="Ebbesson L."/>
            <person name="Teles M."/>
            <person name="MacKenzie S."/>
            <person name="Amaro C."/>
        </authorList>
    </citation>
    <scope>NUCLEOTIDE SEQUENCE</scope>
</reference>
<reference evidence="1" key="1">
    <citation type="submission" date="2014-11" db="EMBL/GenBank/DDBJ databases">
        <authorList>
            <person name="Amaro Gonzalez C."/>
        </authorList>
    </citation>
    <scope>NUCLEOTIDE SEQUENCE</scope>
</reference>